<proteinExistence type="predicted"/>
<evidence type="ECO:0000313" key="4">
    <source>
        <dbReference type="Proteomes" id="UP001465755"/>
    </source>
</evidence>
<feature type="region of interest" description="Disordered" evidence="1">
    <location>
        <begin position="1"/>
        <end position="54"/>
    </location>
</feature>
<evidence type="ECO:0000313" key="2">
    <source>
        <dbReference type="EMBL" id="KAK9785339.1"/>
    </source>
</evidence>
<reference evidence="2 4" key="1">
    <citation type="journal article" date="2024" name="Nat. Commun.">
        <title>Phylogenomics reveals the evolutionary origins of lichenization in chlorophyte algae.</title>
        <authorList>
            <person name="Puginier C."/>
            <person name="Libourel C."/>
            <person name="Otte J."/>
            <person name="Skaloud P."/>
            <person name="Haon M."/>
            <person name="Grisel S."/>
            <person name="Petersen M."/>
            <person name="Berrin J.G."/>
            <person name="Delaux P.M."/>
            <person name="Dal Grande F."/>
            <person name="Keller J."/>
        </authorList>
    </citation>
    <scope>NUCLEOTIDE SEQUENCE [LARGE SCALE GENOMIC DNA]</scope>
    <source>
        <strain evidence="2 4">SAG 2036</strain>
    </source>
</reference>
<feature type="region of interest" description="Disordered" evidence="1">
    <location>
        <begin position="79"/>
        <end position="100"/>
    </location>
</feature>
<organism evidence="2 4">
    <name type="scientific">Symbiochloris irregularis</name>
    <dbReference type="NCBI Taxonomy" id="706552"/>
    <lineage>
        <taxon>Eukaryota</taxon>
        <taxon>Viridiplantae</taxon>
        <taxon>Chlorophyta</taxon>
        <taxon>core chlorophytes</taxon>
        <taxon>Trebouxiophyceae</taxon>
        <taxon>Trebouxiales</taxon>
        <taxon>Trebouxiaceae</taxon>
        <taxon>Symbiochloris</taxon>
    </lineage>
</organism>
<protein>
    <submittedName>
        <fullName evidence="2">Uncharacterized protein</fullName>
    </submittedName>
</protein>
<name>A0AAW1NLH0_9CHLO</name>
<dbReference type="EMBL" id="JALJOQ010000291">
    <property type="protein sequence ID" value="KAK9785777.1"/>
    <property type="molecule type" value="Genomic_DNA"/>
</dbReference>
<dbReference type="AlphaFoldDB" id="A0AAW1NLH0"/>
<evidence type="ECO:0000256" key="1">
    <source>
        <dbReference type="SAM" id="MobiDB-lite"/>
    </source>
</evidence>
<sequence>MGQGGSRQAGRAVEKLRYAKPNSSPTSTTVPEMSSVPVNATVSPVQNEVVEPPSDQFAEQKDVSAVRLMDRLTGAITNRPVEIHDRQRTRQRKSYAEREADLRGRLSPAVLRDILKIQQQAVAEGNAVDIAALADRYEVDPELLGSTLTYLELPQALVLQQQEPAELK</sequence>
<evidence type="ECO:0000313" key="3">
    <source>
        <dbReference type="EMBL" id="KAK9785777.1"/>
    </source>
</evidence>
<feature type="compositionally biased region" description="Basic and acidic residues" evidence="1">
    <location>
        <begin position="81"/>
        <end position="100"/>
    </location>
</feature>
<reference evidence="2" key="2">
    <citation type="submission" date="2024-04" db="EMBL/GenBank/DDBJ databases">
        <authorList>
            <person name="Dal Grande F."/>
            <person name="Keller J."/>
            <person name="Delaux P.-M."/>
        </authorList>
    </citation>
    <scope>NUCLEOTIDE SEQUENCE</scope>
    <source>
        <strain evidence="2">SAG 2036</strain>
    </source>
</reference>
<keyword evidence="4" id="KW-1185">Reference proteome</keyword>
<comment type="caution">
    <text evidence="2">The sequence shown here is derived from an EMBL/GenBank/DDBJ whole genome shotgun (WGS) entry which is preliminary data.</text>
</comment>
<dbReference type="Proteomes" id="UP001465755">
    <property type="component" value="Unassembled WGS sequence"/>
</dbReference>
<feature type="compositionally biased region" description="Polar residues" evidence="1">
    <location>
        <begin position="21"/>
        <end position="46"/>
    </location>
</feature>
<accession>A0AAW1NLH0</accession>
<dbReference type="EMBL" id="JALJOQ010000309">
    <property type="protein sequence ID" value="KAK9785339.1"/>
    <property type="molecule type" value="Genomic_DNA"/>
</dbReference>
<gene>
    <name evidence="2" type="ORF">WJX73_002636</name>
    <name evidence="3" type="ORF">WJX73_003420</name>
</gene>